<feature type="compositionally biased region" description="Basic and acidic residues" evidence="2">
    <location>
        <begin position="1037"/>
        <end position="1052"/>
    </location>
</feature>
<sequence>MTGDAQHVYAIKDSDTNPKQQQKEDVFEHFSEKDPGKLKRSNNSISESNSEAASDPKDDPFKLNIFSGTGSSSISLTASDLEIDDAKLDSLINETLNGLDYQSDNAEIDSSFIEAFADDELSITKNTGNGPSFKTKDCIPLENKIITKLTETEDKQAAQMKVRHNKGIVDRNIQRKERIKHPNKKIEEKELVRALSSRSYSKKVDKFRTQNFSRETSFDPSKYSKPSEQIEKLRGGRKLSTDATLQRRIREVLSQSTRSMRKYAERDKRKRKSDILRGVCPTPLEVVTVNSSSRLYRPAVKKIKKRRPGSRTWSKELIHKIVQQKNKLHKLHVKSNKNFQLPLVTERLIPPQHNSRLREYDYISDSEQETEPLSRKYRTSCLNRLPKYSIAKEHKTKCGRVKADESWRYIKIRKTSDCSIETRNHNQTKGYNGSRFRRRSSRSYTSSDFSNITSSSSENTNSPNSIERTDSDSEKDKNTAESKPFTLTSNTDPTMHSTLNVTSTCTGKPAGTAKRSLITDSVHSSSTRKFGSAKCLLSGRRSQRTSHNMMHLGYYYESDIAQERELEDQCTTSSNTGHMELGYFESRPQTNKSFERNVGMTSSATIAPNTELTFDQRAMENVSSCEDSIVEYPKAGVSQNSSTRIIELTADMKDELTDISKKMKGTLGRSMVVFEPNAGCFCDNSSGFNIEAHDDTAQNNMNTIYCGHKDLESQHHSDIFSESLPGGSTHLEDIIFYQNESSDNYLQKNHVKKYIHAFSREKYHAKVKSPVSFNTAGIFGDIPISNFDSQLYTDTLVNKENYFAFSCSTEEDNRADYHLQYPPLLEHKDWNLLQDVTTILPEEISHFEDLSMQPTQNKRISQTAGTSPIETLPLLPETVNNQNSSFTATLSDDDLEIKRLVTELENHLQTPRKSDETTVAQLSTEQYMNVNLKDQTAPPTSLQLEQDNSGRKDIYITNNGSTDIHTTEYCIEQVSNTYKAAEQGTVGSVEDNEDIWVCPFQIVSLDAEPDFQTPDEACENPTSPPKDNQPHYQIGPKDSENAKEHEARHSNQEENSVSPVSYSEKAEEKLENQHYTENLIASLAIMSDTVLGNNSLEQSPAGKGKSHTLCKNENCSDYCSTDHVKSFKLSPQFGSSEHDVAEKQPEHEHNVGALTFGNSAIAPCVKAIVCKTENDFSTVDADDSQEKLFLNHNQQSTTSNQLNSKTEISTLLSESEESDPPLIVTSPIISSESFQLTKYKGRTDDNINPSFVLARSIEYSSARKTVHVSEDSNENPLQQLQLFVARTVPFNEELMMMPCYPLPRAPTNQTSNSNNSPEQNEVFNSTRVTENAICAEEKTMYLQGISKSECQILDTDAGSKNQDCLPSVVCVTKNIAESVIKKVKEYFNSPVSKDVITCEPDDTEDQGGLLSRNVINENPEMMQRKHLIENTGNLQNSDQSSVLLVFEEQAKTETVTSAILTSDIVGQSAEEGKHCLDVLEKNVQPDQSNHPLSQSCGDENNCYEQNLVKHLAIDDMSQCKPTLGITDPIKKPKFQFCTAEILPSIGGNLENTGKNSHLPEACNLMQPSESDTVFSSRKNISEQPTLNLPGNYSSIALMQNDKCEQQKLSNHFLSEDDRCKGPLSFLHLPYSSEETKKKSLSCTTESQENVIKHDFEYKLAEKQGLDSHPVLKIVSIGKTTSDEIILLSKTSEELPTITTTSNDAAKKSDKNTADNDNRSFSGKDITIDNRFSEQTASELTNLPIYVQSKSNDCAISEMLTKSPTSDLACSINLEINNLCRPSNNSSDLAESEEHPKCPCNEILCPHCSECVLPSFHGQLLQLPSPPQNVPDLSVNCSLLVDSFSMEPLSNHSTSNNSDNSAKEKSDNDSSDKIDCHIEKSPLKLEENIQTYKDELLSNRIKQNDGNLFTDIEVMLINSDNLTKDHKPGCTDQQKNEASEMTNNAKQLKVCSDGKTANQLTEISEMLRDKVVKESDVIGNSGLFTLSEERLHPVINILGKDENSEKDGLSRDDDALSGLVLFNTLCDLPSSEHLDLTTNHLFSENASRTDTKKLGELSTSALEHYPQTVLMCNVCSASFRSKQGLVRHKAIKHHLKDIALSQNKVNIIKANCILIEEANSVWKQDQKSVLCCTSEKKIHTEDKGASCTLDNSISKETVWFDQQHVLKRDTHIKGNSPAFTSNELVLNCKENQHLRKAAVNMDEIQDGDTKEEVKLCILQSVEHTGVTAYQEHSEIKQFAKLSSKSKKNIGYSTKPYSGGSKNNARPGKKQNSSMPNLTKEKSRGIGKDDPELFFNDNSGPDFMQSIAQSGQQNGSHGEEDSEACPLLQLHVMAKSCDTSVSQGQREDAASSSKAIKMCIASKEWVSQEKFSHNETILIEEKECSRISVLLKEKQYKKEWNGGFESQIDVTGMCSLNKSTQSDNHIKIEQEANEKEVKLVQKIIDYQHSEQVIPSTFTNSVPTQVNSPTLKMTEMGPQAMDHGTITGRSNNENSFDEMQDIKMPKPWDEPYSTDLELPVLEVIHPNSESQCPSNMTNTSSQVFPDENTIVRKKCQRVYGKRSKKCKVNAEPNKFGSFPADFIMERTEQVPLSYRNDLHNIKRPDHFETISMDDTIMLHTSHDSDTITSKGISVCDELKRFKDDTHECRNQDDLKSTEISENDNSNIMGLLYQSKIETVSDAVINSTIWSNPQQVPGISTHGDITSFAVSSEKVPETCQQISIIHSQQELSESFSAQLLEAYDSLASDQGILTSLDASNIEVLNQGYELSGSHLFNSPENKSSISNVVESMSEETGQDIKLSKVRSEEGKTAKNRSDISIKSKDKQYKCKVCFQWFLTLGELDFHKLSHNPSPPPTCYMCVQRKFSSREQLRDHLKEKHAKNKAGMWICGMCLKEISDVWMYNEHLREHATQFARKGQAQKSVIGLSSCFSEDSAMKSFLNTLLNKKHGKPTKTVDSVTRSLIKETKVLKENQEQTWKTKEQNETCVKNKLNFTSALKLSTASNPELMQKTEPIQKNISMHPDCKDPSRDCHHCGKQFPKPFKLQRHLVVHSLQKIYLCYKCPIFYLENKELRAHLKSEHRVVEEPEFKHMTLYTCELCADVMHVIKKSFICSTCNYTFSKKEQYDRHMEKHLAGGSKTHKFRGVMRPHLPVQDENPDPQGSLAQSCSSISLPPNKKQKVNHNGLIEISAENNTPIIPSINFENNINEGSVHGPPDLLSDIINDTATKPKDLTPKRTDIVSDFSEVLVELEQSQPNIANSPPCLSPAMCHPLSNDLHLIDLNIPPLPDVHSQLYNVCSENTCAMKPMLSVVQRHHTAHEKTKEAESRDGSKQANDLQKIPCSGHVKRAATDKAKQNSSDDKLSEKLLIDLEAKLSQKKRKEHKFSNLKNSSHDRITVDEGSKKRKQMRTDSMRKCDIPQDNQSTVASTDETISSHLTSRSKPWTNSSQSKRNGMNVCPLKQLEMRSFNGEFRHKKELISKPLLYSKGGAQFLSSSIRKHRLVQGLNILFTFAIQYIVKELIMTLVILMYIIE</sequence>
<feature type="compositionally biased region" description="Basic and acidic residues" evidence="2">
    <location>
        <begin position="3345"/>
        <end position="3358"/>
    </location>
</feature>
<evidence type="ECO:0000313" key="6">
    <source>
        <dbReference type="Proteomes" id="UP000288216"/>
    </source>
</evidence>
<feature type="compositionally biased region" description="Polar residues" evidence="2">
    <location>
        <begin position="485"/>
        <end position="506"/>
    </location>
</feature>
<feature type="compositionally biased region" description="Low complexity" evidence="2">
    <location>
        <begin position="41"/>
        <end position="53"/>
    </location>
</feature>
<accession>A0A401PLK6</accession>
<dbReference type="GO" id="GO:0008270">
    <property type="term" value="F:zinc ion binding"/>
    <property type="evidence" value="ECO:0007669"/>
    <property type="project" value="UniProtKB-KW"/>
</dbReference>
<dbReference type="PANTHER" id="PTHR21465:SF2">
    <property type="entry name" value="ZINC FINGER PROTEIN 469"/>
    <property type="match status" value="1"/>
</dbReference>
<reference evidence="5 6" key="1">
    <citation type="journal article" date="2018" name="Nat. Ecol. Evol.">
        <title>Shark genomes provide insights into elasmobranch evolution and the origin of vertebrates.</title>
        <authorList>
            <person name="Hara Y"/>
            <person name="Yamaguchi K"/>
            <person name="Onimaru K"/>
            <person name="Kadota M"/>
            <person name="Koyanagi M"/>
            <person name="Keeley SD"/>
            <person name="Tatsumi K"/>
            <person name="Tanaka K"/>
            <person name="Motone F"/>
            <person name="Kageyama Y"/>
            <person name="Nozu R"/>
            <person name="Adachi N"/>
            <person name="Nishimura O"/>
            <person name="Nakagawa R"/>
            <person name="Tanegashima C"/>
            <person name="Kiyatake I"/>
            <person name="Matsumoto R"/>
            <person name="Murakumo K"/>
            <person name="Nishida K"/>
            <person name="Terakita A"/>
            <person name="Kuratani S"/>
            <person name="Sato K"/>
            <person name="Hyodo S Kuraku.S."/>
        </authorList>
    </citation>
    <scope>NUCLEOTIDE SEQUENCE [LARGE SCALE GENOMIC DNA]</scope>
</reference>
<dbReference type="SUPFAM" id="SSF57667">
    <property type="entry name" value="beta-beta-alpha zinc fingers"/>
    <property type="match status" value="1"/>
</dbReference>
<feature type="compositionally biased region" description="Basic and acidic residues" evidence="2">
    <location>
        <begin position="2277"/>
        <end position="2289"/>
    </location>
</feature>
<protein>
    <recommendedName>
        <fullName evidence="4">C2H2-type domain-containing protein</fullName>
    </recommendedName>
</protein>
<feature type="transmembrane region" description="Helical" evidence="3">
    <location>
        <begin position="3504"/>
        <end position="3528"/>
    </location>
</feature>
<organism evidence="5 6">
    <name type="scientific">Scyliorhinus torazame</name>
    <name type="common">Cloudy catshark</name>
    <name type="synonym">Catulus torazame</name>
    <dbReference type="NCBI Taxonomy" id="75743"/>
    <lineage>
        <taxon>Eukaryota</taxon>
        <taxon>Metazoa</taxon>
        <taxon>Chordata</taxon>
        <taxon>Craniata</taxon>
        <taxon>Vertebrata</taxon>
        <taxon>Chondrichthyes</taxon>
        <taxon>Elasmobranchii</taxon>
        <taxon>Galeomorphii</taxon>
        <taxon>Galeoidea</taxon>
        <taxon>Carcharhiniformes</taxon>
        <taxon>Scyliorhinidae</taxon>
        <taxon>Scyliorhinus</taxon>
    </lineage>
</organism>
<feature type="compositionally biased region" description="Polar residues" evidence="2">
    <location>
        <begin position="3416"/>
        <end position="3449"/>
    </location>
</feature>
<feature type="compositionally biased region" description="Basic and acidic residues" evidence="2">
    <location>
        <begin position="1704"/>
        <end position="1717"/>
    </location>
</feature>
<dbReference type="Proteomes" id="UP000288216">
    <property type="component" value="Unassembled WGS sequence"/>
</dbReference>
<dbReference type="InterPro" id="IPR013087">
    <property type="entry name" value="Znf_C2H2_type"/>
</dbReference>
<feature type="compositionally biased region" description="Low complexity" evidence="2">
    <location>
        <begin position="1849"/>
        <end position="1859"/>
    </location>
</feature>
<feature type="compositionally biased region" description="Polar residues" evidence="2">
    <location>
        <begin position="3159"/>
        <end position="3169"/>
    </location>
</feature>
<feature type="region of interest" description="Disordered" evidence="2">
    <location>
        <begin position="2248"/>
        <end position="2320"/>
    </location>
</feature>
<feature type="domain" description="C2H2-type" evidence="4">
    <location>
        <begin position="3026"/>
        <end position="3053"/>
    </location>
</feature>
<feature type="domain" description="C2H2-type" evidence="4">
    <location>
        <begin position="2069"/>
        <end position="2092"/>
    </location>
</feature>
<evidence type="ECO:0000256" key="1">
    <source>
        <dbReference type="PROSITE-ProRule" id="PRU00042"/>
    </source>
</evidence>
<feature type="compositionally biased region" description="Basic and acidic residues" evidence="2">
    <location>
        <begin position="3315"/>
        <end position="3327"/>
    </location>
</feature>
<feature type="region of interest" description="Disordered" evidence="2">
    <location>
        <begin position="3147"/>
        <end position="3175"/>
    </location>
</feature>
<feature type="region of interest" description="Disordered" evidence="2">
    <location>
        <begin position="421"/>
        <end position="523"/>
    </location>
</feature>
<evidence type="ECO:0000256" key="3">
    <source>
        <dbReference type="SAM" id="Phobius"/>
    </source>
</evidence>
<dbReference type="Gene3D" id="3.30.160.60">
    <property type="entry name" value="Classic Zinc Finger"/>
    <property type="match status" value="2"/>
</dbReference>
<dbReference type="PROSITE" id="PS50157">
    <property type="entry name" value="ZINC_FINGER_C2H2_2"/>
    <property type="match status" value="4"/>
</dbReference>
<feature type="compositionally biased region" description="Basic and acidic residues" evidence="2">
    <location>
        <begin position="3387"/>
        <end position="3414"/>
    </location>
</feature>
<dbReference type="PANTHER" id="PTHR21465">
    <property type="entry name" value="ZINC FINGER PROTEIN 469"/>
    <property type="match status" value="1"/>
</dbReference>
<keyword evidence="1" id="KW-0479">Metal-binding</keyword>
<dbReference type="InterPro" id="IPR036236">
    <property type="entry name" value="Znf_C2H2_sf"/>
</dbReference>
<feature type="compositionally biased region" description="Basic and acidic residues" evidence="2">
    <location>
        <begin position="10"/>
        <end position="37"/>
    </location>
</feature>
<dbReference type="OrthoDB" id="9897853at2759"/>
<gene>
    <name evidence="5" type="ORF">scyTo_0003091</name>
</gene>
<keyword evidence="1" id="KW-0863">Zinc-finger</keyword>
<dbReference type="InterPro" id="IPR039270">
    <property type="entry name" value="ZNF469"/>
</dbReference>
<evidence type="ECO:0000256" key="2">
    <source>
        <dbReference type="SAM" id="MobiDB-lite"/>
    </source>
</evidence>
<feature type="region of interest" description="Disordered" evidence="2">
    <location>
        <begin position="3310"/>
        <end position="3358"/>
    </location>
</feature>
<feature type="compositionally biased region" description="Basic and acidic residues" evidence="2">
    <location>
        <begin position="467"/>
        <end position="480"/>
    </location>
</feature>
<keyword evidence="3" id="KW-0812">Transmembrane</keyword>
<feature type="region of interest" description="Disordered" evidence="2">
    <location>
        <begin position="3372"/>
        <end position="3449"/>
    </location>
</feature>
<name>A0A401PLK6_SCYTO</name>
<feature type="region of interest" description="Disordered" evidence="2">
    <location>
        <begin position="1698"/>
        <end position="1722"/>
    </location>
</feature>
<dbReference type="STRING" id="75743.A0A401PLK6"/>
<feature type="compositionally biased region" description="Basic and acidic residues" evidence="2">
    <location>
        <begin position="1860"/>
        <end position="1874"/>
    </location>
</feature>
<keyword evidence="1" id="KW-0862">Zinc</keyword>
<feature type="domain" description="C2H2-type" evidence="4">
    <location>
        <begin position="2824"/>
        <end position="2851"/>
    </location>
</feature>
<feature type="compositionally biased region" description="Polar residues" evidence="2">
    <location>
        <begin position="2304"/>
        <end position="2314"/>
    </location>
</feature>
<keyword evidence="6" id="KW-1185">Reference proteome</keyword>
<feature type="domain" description="C2H2-type" evidence="4">
    <location>
        <begin position="3107"/>
        <end position="3129"/>
    </location>
</feature>
<feature type="region of interest" description="Disordered" evidence="2">
    <location>
        <begin position="1848"/>
        <end position="1874"/>
    </location>
</feature>
<evidence type="ECO:0000313" key="5">
    <source>
        <dbReference type="EMBL" id="GCB74007.1"/>
    </source>
</evidence>
<proteinExistence type="predicted"/>
<evidence type="ECO:0000259" key="4">
    <source>
        <dbReference type="PROSITE" id="PS50157"/>
    </source>
</evidence>
<keyword evidence="3" id="KW-0472">Membrane</keyword>
<feature type="region of interest" description="Disordered" evidence="2">
    <location>
        <begin position="1"/>
        <end position="61"/>
    </location>
</feature>
<feature type="region of interest" description="Disordered" evidence="2">
    <location>
        <begin position="1011"/>
        <end position="1069"/>
    </location>
</feature>
<dbReference type="EMBL" id="BFAA01000819">
    <property type="protein sequence ID" value="GCB74007.1"/>
    <property type="molecule type" value="Genomic_DNA"/>
</dbReference>
<dbReference type="SMART" id="SM00355">
    <property type="entry name" value="ZnF_C2H2"/>
    <property type="match status" value="7"/>
</dbReference>
<feature type="compositionally biased region" description="Polar residues" evidence="2">
    <location>
        <begin position="2249"/>
        <end position="2275"/>
    </location>
</feature>
<dbReference type="PROSITE" id="PS00028">
    <property type="entry name" value="ZINC_FINGER_C2H2_1"/>
    <property type="match status" value="5"/>
</dbReference>
<comment type="caution">
    <text evidence="5">The sequence shown here is derived from an EMBL/GenBank/DDBJ whole genome shotgun (WGS) entry which is preliminary data.</text>
</comment>
<keyword evidence="3" id="KW-1133">Transmembrane helix</keyword>
<feature type="compositionally biased region" description="Low complexity" evidence="2">
    <location>
        <begin position="442"/>
        <end position="465"/>
    </location>
</feature>
<dbReference type="OMA" id="NSTIWSN"/>